<dbReference type="RefSeq" id="WP_053043306.1">
    <property type="nucleotide sequence ID" value="NZ_CP059735.1"/>
</dbReference>
<sequence>MTIFHFHGFNRHIIILPKKDKPPAGFKLVACATQSNADALVREISPHLAQNLHALNHACGLLESIGTSASYTARTVAPKLSECLKQGLLRFYTEQEKPYLYSGEESLSGKENKAETSGGSEAGKVLSKSQGKSDENSLSSGNRTNHTDTEVSIEQQECRSDPVSMLTGEEILPLVDFQLNGVWPLSWRRLYRSSKTNVNVGLGYGWRHNFCLQLVEKYQAPPKVGPKKPGRYFLELTDEEGRVHVFDQVKRGQTSVQLSSGLSLYHQGDGKQVLIRPDDSHWTFVKGPDNKEHSPKAGESHGEWLLESISNCHGQEHALYYDEHQHLVRIACSPKRGLVLQYNQDNNLLRIAAYVLNEEGKQQLLPGFLASYQYDDNQALIAAIDDQGLVERYQYFDGHLLKRRIRPSGFCHYFQWQGQGIEAKCVKQWGDEGAYQYCFTYQDHPRGQLSTSTDSRGNVEHFVHDRRHLLVAHTDQRGFTTETDYDGAGRKVRQTDAAGNATLYRYNEQGQLSEVTSADGGKTRYFYNALGKRILTLDPLGQQHKRRFDATGRLLSQTGPDGRSIRYLYTASGLLKQKIDACGVISLYHWSDSGELLALQCGDELLRYSYDALGRVNASIDAQGLITEFSRDEKGQLIEQVSYDQAKGELKNRQKYRYDDAGRLIGKQLPDSVKSADIESVPGLLPVNETRFHYQGLDQPSQKTFADGSYLKYQYDGERNLTGISRSDGAHYQIEYSPSEKPVKLIGFDGREQHYEYDCNDKLIAINDSGERFIRRKRDNMGRMIEQSSFFADKTSTRPVNAGAKAQSGEAALGGSGQGNTHDFYQYDLLGRMIRAHNGQRTVQFSYEHTGPGTGQIKQVQQGPWSLDYGYNNKGQRASLTLPDGSTLLYEYDNNGLLSQLDYIAKVRDENLSPPQMLISRRYNPSGLLIRQQQGNGILLSQEFDVYSRLIGQHWQNTTGLNAPDAKTDQVFAFNEQHQYQYDELHQLIYSRQTGTLTPEGIEAGEQSSVDVLQEQVSEQSFRYNRLSQLIISTKEQQTCQYHWDAFGNPVAASQGKSDHINEAQAEATLASSPDSALDTQTIKVSKDRLLSFGGIDYGYDGSGNQVSSLAKGEKQQRFFDGLNQLRQINVNGTLTHYEYDALGRRSAKITGQGRTDFIWDHHQLLGEHHKGKFIWYIHQPGTFLPIALIQDGHLYYYHLDQLGTPVCLTDENGEVLWRENQDVFGAERHEERADEETNDKGNAASGKQGLARASNAAYPGAGSKPVSTINNPLRFLGQYYDRESGLHYSRFRYYCPRQRRFIHQDPIGLAGGINPYQYTPNPVNWVDPLGLKGLCEKGKARLKKLLAECVTSGTIEEALSDQLYDIAAEGKLTDEGELSVDIIQENLEKGDVDNLRKLVDSSREKPGGMPDFLKERFEAGNEFNRANRGRYPYNEVEVIDSKGKKFRVDSYDDVKAEIVSRKFSQLSKIKPETGISYLQELARKYPSGATISDSTFNSKVLRGQRLTGDLILEIPVQHHSIHTKVLDYANNNGILIRDVNGVIY</sequence>
<evidence type="ECO:0000259" key="4">
    <source>
        <dbReference type="Pfam" id="PF20148"/>
    </source>
</evidence>
<feature type="compositionally biased region" description="Polar residues" evidence="2">
    <location>
        <begin position="136"/>
        <end position="155"/>
    </location>
</feature>
<dbReference type="InterPro" id="IPR011044">
    <property type="entry name" value="Quino_amine_DH_bsu"/>
</dbReference>
<dbReference type="InterPro" id="IPR031325">
    <property type="entry name" value="RHS_repeat"/>
</dbReference>
<accession>A0AAE9YHW5</accession>
<protein>
    <submittedName>
        <fullName evidence="6">RHS repeat protein</fullName>
    </submittedName>
</protein>
<dbReference type="Pfam" id="PF20148">
    <property type="entry name" value="DUF6531"/>
    <property type="match status" value="1"/>
</dbReference>
<dbReference type="SUPFAM" id="SSF50969">
    <property type="entry name" value="YVTN repeat-like/Quinoprotein amine dehydrogenase"/>
    <property type="match status" value="1"/>
</dbReference>
<dbReference type="InterPro" id="IPR045351">
    <property type="entry name" value="DUF6531"/>
</dbReference>
<feature type="region of interest" description="Disordered" evidence="2">
    <location>
        <begin position="103"/>
        <end position="158"/>
    </location>
</feature>
<organism evidence="6 7">
    <name type="scientific">Thalassomonas actiniarum</name>
    <dbReference type="NCBI Taxonomy" id="485447"/>
    <lineage>
        <taxon>Bacteria</taxon>
        <taxon>Pseudomonadati</taxon>
        <taxon>Pseudomonadota</taxon>
        <taxon>Gammaproteobacteria</taxon>
        <taxon>Alteromonadales</taxon>
        <taxon>Colwelliaceae</taxon>
        <taxon>Thalassomonas</taxon>
    </lineage>
</organism>
<dbReference type="EMBL" id="CP059735">
    <property type="protein sequence ID" value="WDD96754.1"/>
    <property type="molecule type" value="Genomic_DNA"/>
</dbReference>
<evidence type="ECO:0000256" key="2">
    <source>
        <dbReference type="SAM" id="MobiDB-lite"/>
    </source>
</evidence>
<dbReference type="NCBIfam" id="TIGR03696">
    <property type="entry name" value="Rhs_assc_core"/>
    <property type="match status" value="1"/>
</dbReference>
<dbReference type="PANTHER" id="PTHR32305:SF15">
    <property type="entry name" value="PROTEIN RHSA-RELATED"/>
    <property type="match status" value="1"/>
</dbReference>
<keyword evidence="7" id="KW-1185">Reference proteome</keyword>
<feature type="domain" description="RHS protein conserved region" evidence="3">
    <location>
        <begin position="1196"/>
        <end position="1230"/>
    </location>
</feature>
<dbReference type="PANTHER" id="PTHR32305">
    <property type="match status" value="1"/>
</dbReference>
<dbReference type="InterPro" id="IPR006530">
    <property type="entry name" value="YD"/>
</dbReference>
<reference evidence="6 7" key="1">
    <citation type="journal article" date="2015" name="Genome Announc.">
        <title>Draft Genome Sequences of Marine Isolates of Thalassomonas viridans and Thalassomonas actiniarum.</title>
        <authorList>
            <person name="Olonade I."/>
            <person name="van Zyl L.J."/>
            <person name="Trindade M."/>
        </authorList>
    </citation>
    <scope>NUCLEOTIDE SEQUENCE [LARGE SCALE GENOMIC DNA]</scope>
    <source>
        <strain evidence="6 7">A5K-106</strain>
    </source>
</reference>
<evidence type="ECO:0000259" key="5">
    <source>
        <dbReference type="Pfam" id="PF25023"/>
    </source>
</evidence>
<dbReference type="InterPro" id="IPR022385">
    <property type="entry name" value="Rhs_assc_core"/>
</dbReference>
<dbReference type="InterPro" id="IPR050708">
    <property type="entry name" value="T6SS_VgrG/RHS"/>
</dbReference>
<name>A0AAE9YHW5_9GAMM</name>
<dbReference type="Pfam" id="PF03527">
    <property type="entry name" value="RHS"/>
    <property type="match status" value="1"/>
</dbReference>
<dbReference type="InterPro" id="IPR001826">
    <property type="entry name" value="RHS"/>
</dbReference>
<dbReference type="Pfam" id="PF05593">
    <property type="entry name" value="RHS_repeat"/>
    <property type="match status" value="3"/>
</dbReference>
<feature type="domain" description="Teneurin-like YD-shell" evidence="5">
    <location>
        <begin position="603"/>
        <end position="787"/>
    </location>
</feature>
<dbReference type="Gene3D" id="2.180.10.10">
    <property type="entry name" value="RHS repeat-associated core"/>
    <property type="match status" value="2"/>
</dbReference>
<dbReference type="KEGG" id="tact:SG35_015360"/>
<evidence type="ECO:0000259" key="3">
    <source>
        <dbReference type="Pfam" id="PF03527"/>
    </source>
</evidence>
<proteinExistence type="predicted"/>
<feature type="domain" description="DUF6531" evidence="4">
    <location>
        <begin position="161"/>
        <end position="246"/>
    </location>
</feature>
<dbReference type="InterPro" id="IPR056823">
    <property type="entry name" value="TEN-like_YD-shell"/>
</dbReference>
<dbReference type="Pfam" id="PF25023">
    <property type="entry name" value="TEN_YD-shell"/>
    <property type="match status" value="1"/>
</dbReference>
<evidence type="ECO:0000256" key="1">
    <source>
        <dbReference type="ARBA" id="ARBA00022737"/>
    </source>
</evidence>
<evidence type="ECO:0000313" key="7">
    <source>
        <dbReference type="Proteomes" id="UP000032568"/>
    </source>
</evidence>
<keyword evidence="1" id="KW-0677">Repeat</keyword>
<evidence type="ECO:0000313" key="6">
    <source>
        <dbReference type="EMBL" id="WDD96754.1"/>
    </source>
</evidence>
<reference evidence="6 7" key="2">
    <citation type="journal article" date="2022" name="Mar. Drugs">
        <title>Bioassay-Guided Fractionation Leads to the Detection of Cholic Acid Generated by the Rare Thalassomonas sp.</title>
        <authorList>
            <person name="Pheiffer F."/>
            <person name="Schneider Y.K."/>
            <person name="Hansen E.H."/>
            <person name="Andersen J.H."/>
            <person name="Isaksson J."/>
            <person name="Busche T."/>
            <person name="R C."/>
            <person name="Kalinowski J."/>
            <person name="Zyl L.V."/>
            <person name="Trindade M."/>
        </authorList>
    </citation>
    <scope>NUCLEOTIDE SEQUENCE [LARGE SCALE GENOMIC DNA]</scope>
    <source>
        <strain evidence="6 7">A5K-106</strain>
    </source>
</reference>
<dbReference type="Proteomes" id="UP000032568">
    <property type="component" value="Chromosome"/>
</dbReference>
<feature type="region of interest" description="Disordered" evidence="2">
    <location>
        <begin position="1229"/>
        <end position="1264"/>
    </location>
</feature>
<gene>
    <name evidence="6" type="ORF">SG35_015360</name>
</gene>
<dbReference type="NCBIfam" id="TIGR01643">
    <property type="entry name" value="YD_repeat_2x"/>
    <property type="match status" value="4"/>
</dbReference>